<evidence type="ECO:0000313" key="3">
    <source>
        <dbReference type="EMBL" id="SVP91446.1"/>
    </source>
</evidence>
<gene>
    <name evidence="2" type="ORF">TAT_000158600</name>
    <name evidence="3" type="ORF">TAV_000158800</name>
</gene>
<keyword evidence="1" id="KW-0175">Coiled coil</keyword>
<name>A0A3B0MM94_THEAN</name>
<dbReference type="EMBL" id="UIVS01000002">
    <property type="protein sequence ID" value="SVP91446.1"/>
    <property type="molecule type" value="Genomic_DNA"/>
</dbReference>
<dbReference type="VEuPathDB" id="PiroplasmaDB:TA13965"/>
<sequence length="418" mass="49051">MVNNGFPNPCLKYSHLLNPVMLELTSKISNKYFTYHEKEDGGYYSRNDFYACNRVLINRRTLWKTNNESEYIGQVHIYGEINTITLCFLNGDIKHLTKVENTYIAKNKINLNIKSDVEDFEGQKYTIKVYEIGNIKYINYKSNSVYLFKKVFEFDELIWKSNNFSESAKSISICIMKHEKYLGILLTNFNYLLYQYINNNWINITNKRLRLNKFMLIFNINSGLKRFKNVPIDYETDLMNLEYSLFFNFTPEFEQNLDITKPKCLTYNLITNDLSIVLCNGNKIPIDTNKAFIKIPINPVNSYLFPSKSFSEFTFNTAKSSFSTTSLEPNKNSIDQLDKGMDQMDNPVDELDNPIGQMTNSIDESTNPMDQLNVEIEEEMNEYISVTQSEEEIEQEYENLTHFTRNELFKALSRPIEF</sequence>
<organism evidence="2">
    <name type="scientific">Theileria annulata</name>
    <dbReference type="NCBI Taxonomy" id="5874"/>
    <lineage>
        <taxon>Eukaryota</taxon>
        <taxon>Sar</taxon>
        <taxon>Alveolata</taxon>
        <taxon>Apicomplexa</taxon>
        <taxon>Aconoidasida</taxon>
        <taxon>Piroplasmida</taxon>
        <taxon>Theileriidae</taxon>
        <taxon>Theileria</taxon>
    </lineage>
</organism>
<protein>
    <submittedName>
        <fullName evidence="2">Uncharacterized protein</fullName>
    </submittedName>
</protein>
<evidence type="ECO:0000313" key="2">
    <source>
        <dbReference type="EMBL" id="SVP90875.1"/>
    </source>
</evidence>
<reference evidence="2" key="1">
    <citation type="submission" date="2018-07" db="EMBL/GenBank/DDBJ databases">
        <authorList>
            <person name="Quirk P.G."/>
            <person name="Krulwich T.A."/>
        </authorList>
    </citation>
    <scope>NUCLEOTIDE SEQUENCE</scope>
    <source>
        <strain evidence="2">Anand</strain>
    </source>
</reference>
<feature type="coiled-coil region" evidence="1">
    <location>
        <begin position="369"/>
        <end position="396"/>
    </location>
</feature>
<proteinExistence type="predicted"/>
<evidence type="ECO:0000256" key="1">
    <source>
        <dbReference type="SAM" id="Coils"/>
    </source>
</evidence>
<dbReference type="AlphaFoldDB" id="A0A3B0MM94"/>
<dbReference type="EMBL" id="UIVT01000002">
    <property type="protein sequence ID" value="SVP90875.1"/>
    <property type="molecule type" value="Genomic_DNA"/>
</dbReference>
<accession>A0A3B0MM94</accession>